<proteinExistence type="predicted"/>
<dbReference type="Proteomes" id="UP000037393">
    <property type="component" value="Unassembled WGS sequence"/>
</dbReference>
<sequence length="183" mass="20321">MIIKKYRGRWSVLVPVCTSVWICFATDVFAWQQEYIAIGPQSNTSERYTWDSDHQPRYEDILAERINASQSVVGFSTSASKGVSQEGQHTLSVGWRVNSGLLWGVRPWAQLNFTQQDASYPWQTPPGPGRMPGADPNGNWVDVTVGADMSLNPHLAAFASLSQSDNTVNGENYLYLMGVSAKF</sequence>
<dbReference type="OrthoDB" id="5292073at2"/>
<keyword evidence="1" id="KW-0732">Signal</keyword>
<dbReference type="SUPFAM" id="SSF103515">
    <property type="entry name" value="Autotransporter"/>
    <property type="match status" value="1"/>
</dbReference>
<dbReference type="EMBL" id="JNGI01000016">
    <property type="protein sequence ID" value="KNC95078.1"/>
    <property type="molecule type" value="Genomic_DNA"/>
</dbReference>
<evidence type="ECO:0000313" key="2">
    <source>
        <dbReference type="EMBL" id="KNC95078.1"/>
    </source>
</evidence>
<evidence type="ECO:0000313" key="3">
    <source>
        <dbReference type="Proteomes" id="UP000037393"/>
    </source>
</evidence>
<gene>
    <name evidence="2" type="ORF">GM31_06435</name>
</gene>
<protein>
    <recommendedName>
        <fullName evidence="4">Autotransporter domain-containing protein</fullName>
    </recommendedName>
</protein>
<dbReference type="AlphaFoldDB" id="A0A0L0GQ23"/>
<organism evidence="2 3">
    <name type="scientific">Trabulsiella odontotermitis</name>
    <dbReference type="NCBI Taxonomy" id="379893"/>
    <lineage>
        <taxon>Bacteria</taxon>
        <taxon>Pseudomonadati</taxon>
        <taxon>Pseudomonadota</taxon>
        <taxon>Gammaproteobacteria</taxon>
        <taxon>Enterobacterales</taxon>
        <taxon>Enterobacteriaceae</taxon>
        <taxon>Trabulsiella</taxon>
    </lineage>
</organism>
<comment type="caution">
    <text evidence="2">The sequence shown here is derived from an EMBL/GenBank/DDBJ whole genome shotgun (WGS) entry which is preliminary data.</text>
</comment>
<dbReference type="PATRIC" id="fig|379893.3.peg.5463"/>
<dbReference type="STRING" id="379893.GCA_001297775_00174"/>
<name>A0A0L0GQ23_9ENTR</name>
<keyword evidence="3" id="KW-1185">Reference proteome</keyword>
<evidence type="ECO:0008006" key="4">
    <source>
        <dbReference type="Google" id="ProtNLM"/>
    </source>
</evidence>
<feature type="chain" id="PRO_5005539573" description="Autotransporter domain-containing protein" evidence="1">
    <location>
        <begin position="26"/>
        <end position="183"/>
    </location>
</feature>
<feature type="signal peptide" evidence="1">
    <location>
        <begin position="1"/>
        <end position="25"/>
    </location>
</feature>
<reference evidence="2 3" key="1">
    <citation type="journal article" date="2015" name="Appl. Environ. Microbiol.">
        <title>The Enterobacterium Trabulsiella odontotermitis Presents Novel Adaptations Related to Its Association with Fungus-Growing Termites.</title>
        <authorList>
            <person name="Sapountzis P."/>
            <person name="Gruntjes T."/>
            <person name="Otani S."/>
            <person name="Estevez J."/>
            <person name="da Costa R.R."/>
            <person name="Plunkett G.3rd."/>
            <person name="Perna N.T."/>
            <person name="Poulsen M."/>
        </authorList>
    </citation>
    <scope>NUCLEOTIDE SEQUENCE [LARGE SCALE GENOMIC DNA]</scope>
    <source>
        <strain evidence="2 3">12</strain>
    </source>
</reference>
<evidence type="ECO:0000256" key="1">
    <source>
        <dbReference type="SAM" id="SignalP"/>
    </source>
</evidence>
<dbReference type="RefSeq" id="WP_049848525.1">
    <property type="nucleotide sequence ID" value="NZ_JNGH01000081.1"/>
</dbReference>
<accession>A0A0L0GQ23</accession>
<dbReference type="InterPro" id="IPR036709">
    <property type="entry name" value="Autotransporte_beta_dom_sf"/>
</dbReference>